<keyword evidence="3" id="KW-1185">Reference proteome</keyword>
<comment type="caution">
    <text evidence="2">The sequence shown here is derived from an EMBL/GenBank/DDBJ whole genome shotgun (WGS) entry which is preliminary data.</text>
</comment>
<proteinExistence type="predicted"/>
<feature type="chain" id="PRO_5029596710" evidence="1">
    <location>
        <begin position="28"/>
        <end position="102"/>
    </location>
</feature>
<protein>
    <submittedName>
        <fullName evidence="2">Uncharacterized protein</fullName>
    </submittedName>
</protein>
<dbReference type="AlphaFoldDB" id="A0A7J6UTS9"/>
<name>A0A7J6UTS9_THATH</name>
<dbReference type="Proteomes" id="UP000554482">
    <property type="component" value="Unassembled WGS sequence"/>
</dbReference>
<sequence>MATMKRVLGLCIAAFLICSLFVETTNAEEDTGFHILHVEDIGLPVSNNGIICDGECPGGGARKLLLHYNKDLYSKMGGYGKDLYSKMGGYGKDLYSKMERHT</sequence>
<keyword evidence="1" id="KW-0732">Signal</keyword>
<accession>A0A7J6UTS9</accession>
<dbReference type="OrthoDB" id="1966801at2759"/>
<evidence type="ECO:0000313" key="2">
    <source>
        <dbReference type="EMBL" id="KAF5175969.1"/>
    </source>
</evidence>
<reference evidence="2 3" key="1">
    <citation type="submission" date="2020-06" db="EMBL/GenBank/DDBJ databases">
        <title>Transcriptomic and genomic resources for Thalictrum thalictroides and T. hernandezii: Facilitating candidate gene discovery in an emerging model plant lineage.</title>
        <authorList>
            <person name="Arias T."/>
            <person name="Riano-Pachon D.M."/>
            <person name="Di Stilio V.S."/>
        </authorList>
    </citation>
    <scope>NUCLEOTIDE SEQUENCE [LARGE SCALE GENOMIC DNA]</scope>
    <source>
        <strain evidence="3">cv. WT478/WT964</strain>
        <tissue evidence="2">Leaves</tissue>
    </source>
</reference>
<evidence type="ECO:0000313" key="3">
    <source>
        <dbReference type="Proteomes" id="UP000554482"/>
    </source>
</evidence>
<dbReference type="EMBL" id="JABWDY010043377">
    <property type="protein sequence ID" value="KAF5175969.1"/>
    <property type="molecule type" value="Genomic_DNA"/>
</dbReference>
<feature type="signal peptide" evidence="1">
    <location>
        <begin position="1"/>
        <end position="27"/>
    </location>
</feature>
<gene>
    <name evidence="2" type="ORF">FRX31_034447</name>
</gene>
<organism evidence="2 3">
    <name type="scientific">Thalictrum thalictroides</name>
    <name type="common">Rue-anemone</name>
    <name type="synonym">Anemone thalictroides</name>
    <dbReference type="NCBI Taxonomy" id="46969"/>
    <lineage>
        <taxon>Eukaryota</taxon>
        <taxon>Viridiplantae</taxon>
        <taxon>Streptophyta</taxon>
        <taxon>Embryophyta</taxon>
        <taxon>Tracheophyta</taxon>
        <taxon>Spermatophyta</taxon>
        <taxon>Magnoliopsida</taxon>
        <taxon>Ranunculales</taxon>
        <taxon>Ranunculaceae</taxon>
        <taxon>Thalictroideae</taxon>
        <taxon>Thalictrum</taxon>
    </lineage>
</organism>
<evidence type="ECO:0000256" key="1">
    <source>
        <dbReference type="SAM" id="SignalP"/>
    </source>
</evidence>